<dbReference type="AlphaFoldDB" id="A0A6J7IRM6"/>
<keyword evidence="4" id="KW-0547">Nucleotide-binding</keyword>
<dbReference type="Pfam" id="PF00288">
    <property type="entry name" value="GHMP_kinases_N"/>
    <property type="match status" value="1"/>
</dbReference>
<dbReference type="HAMAP" id="MF_00061">
    <property type="entry name" value="IspE"/>
    <property type="match status" value="1"/>
</dbReference>
<protein>
    <recommendedName>
        <fullName evidence="2">4-(cytidine 5'-diphospho)-2-C-methyl-D-erythritol kinase</fullName>
        <ecNumber evidence="2">2.7.1.148</ecNumber>
    </recommendedName>
    <alternativeName>
        <fullName evidence="7">4-(cytidine-5'-diphospho)-2-C-methyl-D-erythritol kinase</fullName>
    </alternativeName>
</protein>
<dbReference type="InterPro" id="IPR013750">
    <property type="entry name" value="GHMP_kinase_C_dom"/>
</dbReference>
<gene>
    <name evidence="10" type="ORF">UFOPK3674_01312</name>
</gene>
<dbReference type="GO" id="GO:0016114">
    <property type="term" value="P:terpenoid biosynthetic process"/>
    <property type="evidence" value="ECO:0007669"/>
    <property type="project" value="InterPro"/>
</dbReference>
<evidence type="ECO:0000256" key="2">
    <source>
        <dbReference type="ARBA" id="ARBA00012052"/>
    </source>
</evidence>
<name>A0A6J7IRM6_9ZZZZ</name>
<dbReference type="Gene3D" id="3.30.230.10">
    <property type="match status" value="1"/>
</dbReference>
<evidence type="ECO:0000259" key="9">
    <source>
        <dbReference type="Pfam" id="PF08544"/>
    </source>
</evidence>
<evidence type="ECO:0000313" key="10">
    <source>
        <dbReference type="EMBL" id="CAB4933460.1"/>
    </source>
</evidence>
<evidence type="ECO:0000256" key="5">
    <source>
        <dbReference type="ARBA" id="ARBA00022777"/>
    </source>
</evidence>
<feature type="domain" description="GHMP kinase C-terminal" evidence="9">
    <location>
        <begin position="203"/>
        <end position="274"/>
    </location>
</feature>
<dbReference type="EC" id="2.7.1.148" evidence="2"/>
<evidence type="ECO:0000256" key="4">
    <source>
        <dbReference type="ARBA" id="ARBA00022741"/>
    </source>
</evidence>
<feature type="domain" description="GHMP kinase N-terminal" evidence="8">
    <location>
        <begin position="65"/>
        <end position="140"/>
    </location>
</feature>
<proteinExistence type="inferred from homology"/>
<keyword evidence="5" id="KW-0418">Kinase</keyword>
<dbReference type="Gene3D" id="3.30.70.890">
    <property type="entry name" value="GHMP kinase, C-terminal domain"/>
    <property type="match status" value="1"/>
</dbReference>
<sequence length="297" mass="30835">MTALHEVAPAKINLGLTLGPTRADGRHELVTVMQPVALCDRVRLTPAGLGAAEDEVHCPGVTGENLATAALRDFRARTGWHGAAVRIDIEKRIPVAAGMAGGSADAAAVLRLAARAAGVRDDRLLREIAAGLGADVPAQVRPRRYLATGAGERLHALPDPAPFGILVVRAPFGLSTGDVFREADRLGLPRSGAALEARSADLAAALAAGSPLAPGDLLLNDLEPAAVSLRPELQWTLDEVRGTGADHALVCGSGPTVIGLFADLELARSAAVALSGREPRPVAVEPWYPFFMPDLTP</sequence>
<reference evidence="10" key="1">
    <citation type="submission" date="2020-05" db="EMBL/GenBank/DDBJ databases">
        <authorList>
            <person name="Chiriac C."/>
            <person name="Salcher M."/>
            <person name="Ghai R."/>
            <person name="Kavagutti S V."/>
        </authorList>
    </citation>
    <scope>NUCLEOTIDE SEQUENCE</scope>
</reference>
<dbReference type="InterPro" id="IPR004424">
    <property type="entry name" value="IspE"/>
</dbReference>
<comment type="similarity">
    <text evidence="1">Belongs to the GHMP kinase family. IspE subfamily.</text>
</comment>
<organism evidence="10">
    <name type="scientific">freshwater metagenome</name>
    <dbReference type="NCBI Taxonomy" id="449393"/>
    <lineage>
        <taxon>unclassified sequences</taxon>
        <taxon>metagenomes</taxon>
        <taxon>ecological metagenomes</taxon>
    </lineage>
</organism>
<dbReference type="PANTHER" id="PTHR43527">
    <property type="entry name" value="4-DIPHOSPHOCYTIDYL-2-C-METHYL-D-ERYTHRITOL KINASE, CHLOROPLASTIC"/>
    <property type="match status" value="1"/>
</dbReference>
<dbReference type="EMBL" id="CAFBMX010000006">
    <property type="protein sequence ID" value="CAB4933460.1"/>
    <property type="molecule type" value="Genomic_DNA"/>
</dbReference>
<evidence type="ECO:0000256" key="7">
    <source>
        <dbReference type="ARBA" id="ARBA00032554"/>
    </source>
</evidence>
<dbReference type="SUPFAM" id="SSF54211">
    <property type="entry name" value="Ribosomal protein S5 domain 2-like"/>
    <property type="match status" value="1"/>
</dbReference>
<dbReference type="InterPro" id="IPR020568">
    <property type="entry name" value="Ribosomal_Su5_D2-typ_SF"/>
</dbReference>
<dbReference type="GO" id="GO:0005524">
    <property type="term" value="F:ATP binding"/>
    <property type="evidence" value="ECO:0007669"/>
    <property type="project" value="UniProtKB-KW"/>
</dbReference>
<accession>A0A6J7IRM6</accession>
<keyword evidence="6" id="KW-0067">ATP-binding</keyword>
<dbReference type="InterPro" id="IPR014721">
    <property type="entry name" value="Ribsml_uS5_D2-typ_fold_subgr"/>
</dbReference>
<dbReference type="Pfam" id="PF08544">
    <property type="entry name" value="GHMP_kinases_C"/>
    <property type="match status" value="1"/>
</dbReference>
<dbReference type="PIRSF" id="PIRSF010376">
    <property type="entry name" value="IspE"/>
    <property type="match status" value="1"/>
</dbReference>
<evidence type="ECO:0000259" key="8">
    <source>
        <dbReference type="Pfam" id="PF00288"/>
    </source>
</evidence>
<evidence type="ECO:0000256" key="1">
    <source>
        <dbReference type="ARBA" id="ARBA00009684"/>
    </source>
</evidence>
<keyword evidence="3" id="KW-0808">Transferase</keyword>
<dbReference type="GO" id="GO:0050515">
    <property type="term" value="F:4-(cytidine 5'-diphospho)-2-C-methyl-D-erythritol kinase activity"/>
    <property type="evidence" value="ECO:0007669"/>
    <property type="project" value="UniProtKB-EC"/>
</dbReference>
<dbReference type="InterPro" id="IPR006204">
    <property type="entry name" value="GHMP_kinase_N_dom"/>
</dbReference>
<dbReference type="SUPFAM" id="SSF55060">
    <property type="entry name" value="GHMP Kinase, C-terminal domain"/>
    <property type="match status" value="1"/>
</dbReference>
<evidence type="ECO:0000256" key="3">
    <source>
        <dbReference type="ARBA" id="ARBA00022679"/>
    </source>
</evidence>
<evidence type="ECO:0000256" key="6">
    <source>
        <dbReference type="ARBA" id="ARBA00022840"/>
    </source>
</evidence>
<dbReference type="PANTHER" id="PTHR43527:SF2">
    <property type="entry name" value="4-DIPHOSPHOCYTIDYL-2-C-METHYL-D-ERYTHRITOL KINASE, CHLOROPLASTIC"/>
    <property type="match status" value="1"/>
</dbReference>
<dbReference type="InterPro" id="IPR036554">
    <property type="entry name" value="GHMP_kinase_C_sf"/>
</dbReference>